<protein>
    <submittedName>
        <fullName evidence="1">Uncharacterized protein</fullName>
    </submittedName>
</protein>
<sequence>MKDPLDTFLHQVRQMPSFVEAAQADQKWLEHFNDME</sequence>
<proteinExistence type="predicted"/>
<gene>
    <name evidence="1" type="ORF">SAMN05444170_6518</name>
</gene>
<reference evidence="2" key="1">
    <citation type="submission" date="2016-11" db="EMBL/GenBank/DDBJ databases">
        <authorList>
            <person name="Varghese N."/>
            <person name="Submissions S."/>
        </authorList>
    </citation>
    <scope>NUCLEOTIDE SEQUENCE [LARGE SCALE GENOMIC DNA]</scope>
    <source>
        <strain evidence="2">GAS401</strain>
    </source>
</reference>
<evidence type="ECO:0000313" key="1">
    <source>
        <dbReference type="EMBL" id="SHN86003.1"/>
    </source>
</evidence>
<organism evidence="1 2">
    <name type="scientific">Bradyrhizobium erythrophlei</name>
    <dbReference type="NCBI Taxonomy" id="1437360"/>
    <lineage>
        <taxon>Bacteria</taxon>
        <taxon>Pseudomonadati</taxon>
        <taxon>Pseudomonadota</taxon>
        <taxon>Alphaproteobacteria</taxon>
        <taxon>Hyphomicrobiales</taxon>
        <taxon>Nitrobacteraceae</taxon>
        <taxon>Bradyrhizobium</taxon>
    </lineage>
</organism>
<dbReference type="AlphaFoldDB" id="A0A1M7USJ9"/>
<accession>A0A1M7USJ9</accession>
<name>A0A1M7USJ9_9BRAD</name>
<keyword evidence="2" id="KW-1185">Reference proteome</keyword>
<evidence type="ECO:0000313" key="2">
    <source>
        <dbReference type="Proteomes" id="UP000184096"/>
    </source>
</evidence>
<dbReference type="EMBL" id="LT670849">
    <property type="protein sequence ID" value="SHN86003.1"/>
    <property type="molecule type" value="Genomic_DNA"/>
</dbReference>
<dbReference type="Proteomes" id="UP000184096">
    <property type="component" value="Chromosome I"/>
</dbReference>